<proteinExistence type="inferred from homology"/>
<evidence type="ECO:0000313" key="4">
    <source>
        <dbReference type="Proteomes" id="UP000027432"/>
    </source>
</evidence>
<dbReference type="CDD" id="cd00291">
    <property type="entry name" value="SirA_YedF_YeeD"/>
    <property type="match status" value="1"/>
</dbReference>
<dbReference type="Gene3D" id="3.30.110.40">
    <property type="entry name" value="TusA-like domain"/>
    <property type="match status" value="1"/>
</dbReference>
<sequence>MQADIDIDARGLLCPLPVLRLRKALETAVSGTVVRLEATDGASWVDVPHFCAQTGHQLLEAEDWEGLKVYYVRKA</sequence>
<gene>
    <name evidence="3" type="ORF">TP2_10570</name>
</gene>
<protein>
    <recommendedName>
        <fullName evidence="2">UPF0033 domain-containing protein</fullName>
    </recommendedName>
</protein>
<dbReference type="PANTHER" id="PTHR33279:SF2">
    <property type="entry name" value="SULFUR CARRIER PROTEIN TUSA"/>
    <property type="match status" value="1"/>
</dbReference>
<dbReference type="EMBL" id="AUND01000034">
    <property type="protein sequence ID" value="KEO51913.1"/>
    <property type="molecule type" value="Genomic_DNA"/>
</dbReference>
<evidence type="ECO:0000313" key="3">
    <source>
        <dbReference type="EMBL" id="KEO51913.1"/>
    </source>
</evidence>
<name>A0A074J8I5_9RHOB</name>
<accession>A0A074J8I5</accession>
<organism evidence="3 4">
    <name type="scientific">Thioclava pacifica DSM 10166</name>
    <dbReference type="NCBI Taxonomy" id="1353537"/>
    <lineage>
        <taxon>Bacteria</taxon>
        <taxon>Pseudomonadati</taxon>
        <taxon>Pseudomonadota</taxon>
        <taxon>Alphaproteobacteria</taxon>
        <taxon>Rhodobacterales</taxon>
        <taxon>Paracoccaceae</taxon>
        <taxon>Thioclava</taxon>
    </lineage>
</organism>
<dbReference type="InterPro" id="IPR036868">
    <property type="entry name" value="TusA-like_sf"/>
</dbReference>
<keyword evidence="4" id="KW-1185">Reference proteome</keyword>
<comment type="similarity">
    <text evidence="1">Belongs to the sulfur carrier protein TusA family.</text>
</comment>
<reference evidence="3 4" key="1">
    <citation type="submission" date="2013-07" db="EMBL/GenBank/DDBJ databases">
        <title>Thioclava pacifica DSM 10166 Genome Sequencing.</title>
        <authorList>
            <person name="Lai Q."/>
            <person name="Shao Z."/>
        </authorList>
    </citation>
    <scope>NUCLEOTIDE SEQUENCE [LARGE SCALE GENOMIC DNA]</scope>
    <source>
        <strain evidence="3 4">DSM 10166</strain>
    </source>
</reference>
<evidence type="ECO:0000259" key="2">
    <source>
        <dbReference type="PROSITE" id="PS01148"/>
    </source>
</evidence>
<evidence type="ECO:0000256" key="1">
    <source>
        <dbReference type="ARBA" id="ARBA00008984"/>
    </source>
</evidence>
<dbReference type="eggNOG" id="COG0425">
    <property type="taxonomic scope" value="Bacteria"/>
</dbReference>
<dbReference type="Pfam" id="PF01206">
    <property type="entry name" value="TusA"/>
    <property type="match status" value="1"/>
</dbReference>
<dbReference type="PANTHER" id="PTHR33279">
    <property type="entry name" value="SULFUR CARRIER PROTEIN YEDF-RELATED"/>
    <property type="match status" value="1"/>
</dbReference>
<dbReference type="STRING" id="1353537.TP2_10570"/>
<dbReference type="OrthoDB" id="9797551at2"/>
<dbReference type="SUPFAM" id="SSF64307">
    <property type="entry name" value="SirA-like"/>
    <property type="match status" value="1"/>
</dbReference>
<dbReference type="PROSITE" id="PS01148">
    <property type="entry name" value="UPF0033"/>
    <property type="match status" value="1"/>
</dbReference>
<dbReference type="RefSeq" id="WP_038078319.1">
    <property type="nucleotide sequence ID" value="NZ_AUND01000034.1"/>
</dbReference>
<dbReference type="AlphaFoldDB" id="A0A074J8I5"/>
<comment type="caution">
    <text evidence="3">The sequence shown here is derived from an EMBL/GenBank/DDBJ whole genome shotgun (WGS) entry which is preliminary data.</text>
</comment>
<dbReference type="Proteomes" id="UP000027432">
    <property type="component" value="Unassembled WGS sequence"/>
</dbReference>
<feature type="domain" description="UPF0033" evidence="2">
    <location>
        <begin position="7"/>
        <end position="31"/>
    </location>
</feature>
<dbReference type="InterPro" id="IPR001455">
    <property type="entry name" value="TusA-like"/>
</dbReference>